<dbReference type="EMBL" id="MRZV01000151">
    <property type="protein sequence ID" value="PIK57170.1"/>
    <property type="molecule type" value="Genomic_DNA"/>
</dbReference>
<dbReference type="SMART" id="SM00324">
    <property type="entry name" value="RhoGAP"/>
    <property type="match status" value="1"/>
</dbReference>
<comment type="caution">
    <text evidence="9">The sequence shown here is derived from an EMBL/GenBank/DDBJ whole genome shotgun (WGS) entry which is preliminary data.</text>
</comment>
<feature type="compositionally biased region" description="Basic residues" evidence="6">
    <location>
        <begin position="869"/>
        <end position="881"/>
    </location>
</feature>
<sequence>MFMIYENVKLSDTVLEIHWSSGILDGSLGSDELLLDDLPQPSSSTQTSDIFVPDATEPETPTENHTNFMFQRNQTRVKELTRKFQSHIQDRRQPARAETQRSPVVTRRHFLDKPELQHKPHSLPTSIKEYNELIAGLKEALPPGSYDEEEEMNKEEMEEEEDKQREMEIDEQEQRDRTEEEDLKNDDEKLALDKTKDDSKLRRVAAFKIKSNSTDTSDVPMSSPTMQRALVNLSKESIDSDKEMYPLMGPSGSLIGSPPESPSGRRKSQSHFQKAKHRFRKHFRRKTAEIAEQTNEGSEQTLVDGTSVSKIKRRPSGDSAGPKKSNMNIHGMSQWKYPTNQLISDALELGKMNNFLLTKINDMKSTKSSGGSADQVFKESLKEFRSNLMNTCSVAMQNEGSLNLKYKDLVSNFEKVLESKARKQSGNSQFPVTLGINAFQGFLNEYMQVHKPSNNAHKKKGEQRKKKKDKEDIFVYCGHEYITSQFNIPTACEYCHNFLWLMEKGYVCQVCKFTAHKKCCTKATEHCKGNLPEKVKGRVIGSNLNSLVHGEMCVPPVVERCITCVELNGIYTVGIYRRAGSEVKVKELKHKINTEENLDNIDLNSYNVLCVAQVLKCFFRELPEPLLTFDLYEEFLRTTEIQGYRARLQSLQDTLHKLPSINHDVFERLIFHLARIACHEETNKMSPNALAIVFSPCVLKSKNQMSPWESLQDVSKQAECLELIIREKMKKLQTMLRDITTLERAHTTASLKLSEVRKSRANKLEQQRVLESEEEELVALEQRSMGTSEGSQEVENFWAEQVRTLEREKQDITAHLQSLDLTTAGSEEDNYSVDELDSISLEDVDPSLQAEAPISFELPPSTTALPNLNKRRAPRQPKRLPARYNTANVLGSEPTSQEMNQKAGKQAPKKKGGNK</sequence>
<dbReference type="SMART" id="SM00109">
    <property type="entry name" value="C1"/>
    <property type="match status" value="1"/>
</dbReference>
<feature type="region of interest" description="Disordered" evidence="6">
    <location>
        <begin position="249"/>
        <end position="328"/>
    </location>
</feature>
<feature type="coiled-coil region" evidence="5">
    <location>
        <begin position="725"/>
        <end position="822"/>
    </location>
</feature>
<evidence type="ECO:0000256" key="6">
    <source>
        <dbReference type="SAM" id="MobiDB-lite"/>
    </source>
</evidence>
<evidence type="ECO:0000256" key="5">
    <source>
        <dbReference type="SAM" id="Coils"/>
    </source>
</evidence>
<dbReference type="AlphaFoldDB" id="A0A2G8LAJ1"/>
<evidence type="ECO:0000256" key="4">
    <source>
        <dbReference type="ARBA" id="ARBA00022833"/>
    </source>
</evidence>
<name>A0A2G8LAJ1_STIJA</name>
<dbReference type="GO" id="GO:0005884">
    <property type="term" value="C:actin filament"/>
    <property type="evidence" value="ECO:0007669"/>
    <property type="project" value="TreeGrafter"/>
</dbReference>
<feature type="compositionally biased region" description="Basic and acidic residues" evidence="6">
    <location>
        <begin position="162"/>
        <end position="178"/>
    </location>
</feature>
<evidence type="ECO:0000259" key="8">
    <source>
        <dbReference type="PROSITE" id="PS50238"/>
    </source>
</evidence>
<dbReference type="PROSITE" id="PS50081">
    <property type="entry name" value="ZF_DAG_PE_2"/>
    <property type="match status" value="1"/>
</dbReference>
<dbReference type="Gene3D" id="3.30.60.20">
    <property type="match status" value="1"/>
</dbReference>
<dbReference type="GO" id="GO:0005096">
    <property type="term" value="F:GTPase activator activity"/>
    <property type="evidence" value="ECO:0007669"/>
    <property type="project" value="InterPro"/>
</dbReference>
<dbReference type="GO" id="GO:0000146">
    <property type="term" value="F:microfilament motor activity"/>
    <property type="evidence" value="ECO:0007669"/>
    <property type="project" value="InterPro"/>
</dbReference>
<dbReference type="InterPro" id="IPR046987">
    <property type="entry name" value="Myo9"/>
</dbReference>
<protein>
    <submittedName>
        <fullName evidence="9">Putative unconventional myosin-IXb-like isoform X7</fullName>
    </submittedName>
</protein>
<feature type="compositionally biased region" description="Basic residues" evidence="6">
    <location>
        <begin position="264"/>
        <end position="285"/>
    </location>
</feature>
<feature type="domain" description="Rho-GAP" evidence="8">
    <location>
        <begin position="542"/>
        <end position="732"/>
    </location>
</feature>
<dbReference type="GO" id="GO:0035556">
    <property type="term" value="P:intracellular signal transduction"/>
    <property type="evidence" value="ECO:0007669"/>
    <property type="project" value="InterPro"/>
</dbReference>
<dbReference type="Gene3D" id="1.10.555.10">
    <property type="entry name" value="Rho GTPase activation protein"/>
    <property type="match status" value="1"/>
</dbReference>
<reference evidence="9 10" key="1">
    <citation type="journal article" date="2017" name="PLoS Biol.">
        <title>The sea cucumber genome provides insights into morphological evolution and visceral regeneration.</title>
        <authorList>
            <person name="Zhang X."/>
            <person name="Sun L."/>
            <person name="Yuan J."/>
            <person name="Sun Y."/>
            <person name="Gao Y."/>
            <person name="Zhang L."/>
            <person name="Li S."/>
            <person name="Dai H."/>
            <person name="Hamel J.F."/>
            <person name="Liu C."/>
            <person name="Yu Y."/>
            <person name="Liu S."/>
            <person name="Lin W."/>
            <person name="Guo K."/>
            <person name="Jin S."/>
            <person name="Xu P."/>
            <person name="Storey K.B."/>
            <person name="Huan P."/>
            <person name="Zhang T."/>
            <person name="Zhou Y."/>
            <person name="Zhang J."/>
            <person name="Lin C."/>
            <person name="Li X."/>
            <person name="Xing L."/>
            <person name="Huo D."/>
            <person name="Sun M."/>
            <person name="Wang L."/>
            <person name="Mercier A."/>
            <person name="Li F."/>
            <person name="Yang H."/>
            <person name="Xiang J."/>
        </authorList>
    </citation>
    <scope>NUCLEOTIDE SEQUENCE [LARGE SCALE GENOMIC DNA]</scope>
    <source>
        <strain evidence="9">Shaxun</strain>
        <tissue evidence="9">Muscle</tissue>
    </source>
</reference>
<feature type="region of interest" description="Disordered" evidence="6">
    <location>
        <begin position="858"/>
        <end position="915"/>
    </location>
</feature>
<dbReference type="STRING" id="307972.A0A2G8LAJ1"/>
<evidence type="ECO:0000313" key="10">
    <source>
        <dbReference type="Proteomes" id="UP000230750"/>
    </source>
</evidence>
<dbReference type="PANTHER" id="PTHR46184:SF5">
    <property type="entry name" value="UNCONVENTIONAL MYOSIN-IXA-LIKE"/>
    <property type="match status" value="1"/>
</dbReference>
<feature type="domain" description="Phorbol-ester/DAG-type" evidence="7">
    <location>
        <begin position="478"/>
        <end position="527"/>
    </location>
</feature>
<evidence type="ECO:0000256" key="2">
    <source>
        <dbReference type="ARBA" id="ARBA00022490"/>
    </source>
</evidence>
<proteinExistence type="predicted"/>
<comment type="subcellular location">
    <subcellularLocation>
        <location evidence="1">Cytoplasm</location>
    </subcellularLocation>
</comment>
<dbReference type="InterPro" id="IPR008936">
    <property type="entry name" value="Rho_GTPase_activation_prot"/>
</dbReference>
<dbReference type="PROSITE" id="PS50238">
    <property type="entry name" value="RHOGAP"/>
    <property type="match status" value="1"/>
</dbReference>
<keyword evidence="10" id="KW-1185">Reference proteome</keyword>
<dbReference type="InterPro" id="IPR002219">
    <property type="entry name" value="PKC_DAG/PE"/>
</dbReference>
<gene>
    <name evidence="9" type="ORF">BSL78_05922</name>
</gene>
<dbReference type="SUPFAM" id="SSF48350">
    <property type="entry name" value="GTPase activation domain, GAP"/>
    <property type="match status" value="1"/>
</dbReference>
<dbReference type="GO" id="GO:0005737">
    <property type="term" value="C:cytoplasm"/>
    <property type="evidence" value="ECO:0007669"/>
    <property type="project" value="UniProtKB-SubCell"/>
</dbReference>
<feature type="region of interest" description="Disordered" evidence="6">
    <location>
        <begin position="141"/>
        <end position="197"/>
    </location>
</feature>
<keyword evidence="2" id="KW-0963">Cytoplasm</keyword>
<evidence type="ECO:0000256" key="1">
    <source>
        <dbReference type="ARBA" id="ARBA00004496"/>
    </source>
</evidence>
<feature type="compositionally biased region" description="Acidic residues" evidence="6">
    <location>
        <begin position="146"/>
        <end position="161"/>
    </location>
</feature>
<dbReference type="GO" id="GO:0051015">
    <property type="term" value="F:actin filament binding"/>
    <property type="evidence" value="ECO:0007669"/>
    <property type="project" value="TreeGrafter"/>
</dbReference>
<dbReference type="Pfam" id="PF00620">
    <property type="entry name" value="RhoGAP"/>
    <property type="match status" value="1"/>
</dbReference>
<dbReference type="SUPFAM" id="SSF57889">
    <property type="entry name" value="Cysteine-rich domain"/>
    <property type="match status" value="1"/>
</dbReference>
<dbReference type="Proteomes" id="UP000230750">
    <property type="component" value="Unassembled WGS sequence"/>
</dbReference>
<keyword evidence="4" id="KW-0862">Zinc</keyword>
<feature type="compositionally biased region" description="Polar residues" evidence="6">
    <location>
        <begin position="292"/>
        <end position="309"/>
    </location>
</feature>
<dbReference type="InterPro" id="IPR046349">
    <property type="entry name" value="C1-like_sf"/>
</dbReference>
<dbReference type="PANTHER" id="PTHR46184">
    <property type="entry name" value="UNCONVENTIONAL MYOSIN-IXB-LIKE PROTEIN"/>
    <property type="match status" value="1"/>
</dbReference>
<dbReference type="Pfam" id="PF00130">
    <property type="entry name" value="C1_1"/>
    <property type="match status" value="1"/>
</dbReference>
<dbReference type="GO" id="GO:0046872">
    <property type="term" value="F:metal ion binding"/>
    <property type="evidence" value="ECO:0007669"/>
    <property type="project" value="UniProtKB-KW"/>
</dbReference>
<dbReference type="CDD" id="cd20818">
    <property type="entry name" value="C1_Myosin-IX"/>
    <property type="match status" value="1"/>
</dbReference>
<dbReference type="PROSITE" id="PS00479">
    <property type="entry name" value="ZF_DAG_PE_1"/>
    <property type="match status" value="1"/>
</dbReference>
<dbReference type="InterPro" id="IPR000198">
    <property type="entry name" value="RhoGAP_dom"/>
</dbReference>
<evidence type="ECO:0000259" key="7">
    <source>
        <dbReference type="PROSITE" id="PS50081"/>
    </source>
</evidence>
<organism evidence="9 10">
    <name type="scientific">Stichopus japonicus</name>
    <name type="common">Sea cucumber</name>
    <dbReference type="NCBI Taxonomy" id="307972"/>
    <lineage>
        <taxon>Eukaryota</taxon>
        <taxon>Metazoa</taxon>
        <taxon>Echinodermata</taxon>
        <taxon>Eleutherozoa</taxon>
        <taxon>Echinozoa</taxon>
        <taxon>Holothuroidea</taxon>
        <taxon>Aspidochirotacea</taxon>
        <taxon>Aspidochirotida</taxon>
        <taxon>Stichopodidae</taxon>
        <taxon>Apostichopus</taxon>
    </lineage>
</organism>
<keyword evidence="3" id="KW-0479">Metal-binding</keyword>
<feature type="compositionally biased region" description="Polar residues" evidence="6">
    <location>
        <begin position="885"/>
        <end position="899"/>
    </location>
</feature>
<evidence type="ECO:0000256" key="3">
    <source>
        <dbReference type="ARBA" id="ARBA00022723"/>
    </source>
</evidence>
<feature type="compositionally biased region" description="Basic and acidic residues" evidence="6">
    <location>
        <begin position="186"/>
        <end position="197"/>
    </location>
</feature>
<dbReference type="OrthoDB" id="312459at2759"/>
<evidence type="ECO:0000313" key="9">
    <source>
        <dbReference type="EMBL" id="PIK57170.1"/>
    </source>
</evidence>
<keyword evidence="5" id="KW-0175">Coiled coil</keyword>
<accession>A0A2G8LAJ1</accession>